<dbReference type="Pfam" id="PF00722">
    <property type="entry name" value="Glyco_hydro_16"/>
    <property type="match status" value="1"/>
</dbReference>
<protein>
    <recommendedName>
        <fullName evidence="2">GH16 domain-containing protein</fullName>
    </recommendedName>
</protein>
<dbReference type="SUPFAM" id="SSF49899">
    <property type="entry name" value="Concanavalin A-like lectins/glucanases"/>
    <property type="match status" value="1"/>
</dbReference>
<dbReference type="PANTHER" id="PTHR10963">
    <property type="entry name" value="GLYCOSYL HYDROLASE-RELATED"/>
    <property type="match status" value="1"/>
</dbReference>
<accession>A0A7S1Y465</accession>
<dbReference type="InterPro" id="IPR050546">
    <property type="entry name" value="Glycosyl_Hydrlase_16"/>
</dbReference>
<sequence>MGRVCVLANEERPGKAFPVIDERDHCFGAPETGRSNYNCAVHSTIIEGGRRLCSCFSQERATQKGDSGNVPALFLPVPPTAAPVKSPSSMGDSPHIPEGFALSWRDDFGGQVLNTTNWSRGLVYDKDPSEHVIWNKEEGGPHLLNSKYDGYIVDEDSYVEKGKLMLANRQLTKDAAIKGTGPKGTFRFTSGWINSLHKRYFNGSSKSVYLEVRANFPSGPKVWPAIWTVAEEHVWPPEIDIWEYFGKFFKSSKRLDEMHLRNIWGYFKDSQSHVTAIEGFKTTYDGYLTLGWMWTNRKMVWYINGVEVGRKVKGGDIPWGWPDQDMCLILNNGLMTDVDPTDTVFPNYLMIDYIAVYEENTRTDEVTPSIILPNEPTATPAVAMDDDSVDNNNAPANNNPAVLVSTTERPFSGDNSLTAEADDIPTAFPTTDFFKDGDGNAPTAILDDATSGAATSQVSSCLLPLGTTLMMLMVTVVLLGTF</sequence>
<gene>
    <name evidence="3" type="ORF">GOCE00092_LOCUS9422</name>
</gene>
<dbReference type="PROSITE" id="PS51762">
    <property type="entry name" value="GH16_2"/>
    <property type="match status" value="1"/>
</dbReference>
<reference evidence="3" key="1">
    <citation type="submission" date="2021-01" db="EMBL/GenBank/DDBJ databases">
        <authorList>
            <person name="Corre E."/>
            <person name="Pelletier E."/>
            <person name="Niang G."/>
            <person name="Scheremetjew M."/>
            <person name="Finn R."/>
            <person name="Kale V."/>
            <person name="Holt S."/>
            <person name="Cochrane G."/>
            <person name="Meng A."/>
            <person name="Brown T."/>
            <person name="Cohen L."/>
        </authorList>
    </citation>
    <scope>NUCLEOTIDE SEQUENCE</scope>
    <source>
        <strain evidence="3">CCMP 410</strain>
    </source>
</reference>
<feature type="domain" description="GH16" evidence="2">
    <location>
        <begin position="106"/>
        <end position="362"/>
    </location>
</feature>
<evidence type="ECO:0000259" key="2">
    <source>
        <dbReference type="PROSITE" id="PS51762"/>
    </source>
</evidence>
<dbReference type="CDD" id="cd08023">
    <property type="entry name" value="GH16_laminarinase_like"/>
    <property type="match status" value="1"/>
</dbReference>
<dbReference type="InterPro" id="IPR013320">
    <property type="entry name" value="ConA-like_dom_sf"/>
</dbReference>
<dbReference type="InterPro" id="IPR000757">
    <property type="entry name" value="Beta-glucanase-like"/>
</dbReference>
<dbReference type="PANTHER" id="PTHR10963:SF55">
    <property type="entry name" value="GLYCOSIDE HYDROLASE FAMILY 16 PROTEIN"/>
    <property type="match status" value="1"/>
</dbReference>
<dbReference type="Gene3D" id="2.60.120.200">
    <property type="match status" value="1"/>
</dbReference>
<dbReference type="EMBL" id="HBGK01018689">
    <property type="protein sequence ID" value="CAD9280512.1"/>
    <property type="molecule type" value="Transcribed_RNA"/>
</dbReference>
<evidence type="ECO:0000313" key="3">
    <source>
        <dbReference type="EMBL" id="CAD9280512.1"/>
    </source>
</evidence>
<name>A0A7S1Y465_9STRA</name>
<organism evidence="3">
    <name type="scientific">Grammatophora oceanica</name>
    <dbReference type="NCBI Taxonomy" id="210454"/>
    <lineage>
        <taxon>Eukaryota</taxon>
        <taxon>Sar</taxon>
        <taxon>Stramenopiles</taxon>
        <taxon>Ochrophyta</taxon>
        <taxon>Bacillariophyta</taxon>
        <taxon>Fragilariophyceae</taxon>
        <taxon>Fragilariophycidae</taxon>
        <taxon>Rhabdonematales</taxon>
        <taxon>Grammatophoraceae</taxon>
        <taxon>Grammatophora</taxon>
    </lineage>
</organism>
<proteinExistence type="inferred from homology"/>
<dbReference type="GO" id="GO:0004553">
    <property type="term" value="F:hydrolase activity, hydrolyzing O-glycosyl compounds"/>
    <property type="evidence" value="ECO:0007669"/>
    <property type="project" value="InterPro"/>
</dbReference>
<comment type="similarity">
    <text evidence="1">Belongs to the glycosyl hydrolase 16 family.</text>
</comment>
<dbReference type="AlphaFoldDB" id="A0A7S1Y465"/>
<dbReference type="GO" id="GO:0005975">
    <property type="term" value="P:carbohydrate metabolic process"/>
    <property type="evidence" value="ECO:0007669"/>
    <property type="project" value="InterPro"/>
</dbReference>
<evidence type="ECO:0000256" key="1">
    <source>
        <dbReference type="ARBA" id="ARBA00006865"/>
    </source>
</evidence>